<sequence length="448" mass="49181">VQTLTERMRTEIGNTNAIRLIERKAIESIMAEQGLAQSGCVSDECAAEVGQLLGVQFMINGSIGKLGDSYTIDVKMFSVETGATERSKNVTHEGDIEGLLVEMQILAWEIVGLSAPPALKLKRAGETERPTVAVMDFEGRGISMMEAQTLTDRFMTAMANTERVQLVDRATMGDVLNEQGYSSSECTSDECASEVGAMLGVQLMINGSIGKIGNTYTIDAKMFSVATGAAESMKNLSYQGEVDGLITEMEILSWEILGLQVPNELQKKRRMGTQAYLQQQAGVAPKTQIGAMVRGLVFPGWGHLYSNERKWAFRWMGVEAVMGGLIYAVYSSHQSATDDYNNYNSLYKAESDINLMLEYKQNRNNSRNDIKTAVSQITILAAITGTVWIANAVHAYMNGPGSEKKKIEKKEKDVEPEVIGQSLSKVDIHLAYEPSLQQTQIKLSIPIN</sequence>
<protein>
    <recommendedName>
        <fullName evidence="1">DUF5683 domain-containing protein</fullName>
    </recommendedName>
</protein>
<gene>
    <name evidence="2" type="ORF">METZ01_LOCUS128324</name>
</gene>
<evidence type="ECO:0000313" key="2">
    <source>
        <dbReference type="EMBL" id="SVA75470.1"/>
    </source>
</evidence>
<dbReference type="Gene3D" id="3.40.50.10610">
    <property type="entry name" value="ABC-type transport auxiliary lipoprotein component"/>
    <property type="match status" value="2"/>
</dbReference>
<dbReference type="InterPro" id="IPR043738">
    <property type="entry name" value="DUF5683"/>
</dbReference>
<dbReference type="AlphaFoldDB" id="A0A381YEZ8"/>
<proteinExistence type="predicted"/>
<evidence type="ECO:0000259" key="1">
    <source>
        <dbReference type="Pfam" id="PF18935"/>
    </source>
</evidence>
<reference evidence="2" key="1">
    <citation type="submission" date="2018-05" db="EMBL/GenBank/DDBJ databases">
        <authorList>
            <person name="Lanie J.A."/>
            <person name="Ng W.-L."/>
            <person name="Kazmierczak K.M."/>
            <person name="Andrzejewski T.M."/>
            <person name="Davidsen T.M."/>
            <person name="Wayne K.J."/>
            <person name="Tettelin H."/>
            <person name="Glass J.I."/>
            <person name="Rusch D."/>
            <person name="Podicherti R."/>
            <person name="Tsui H.-C.T."/>
            <person name="Winkler M.E."/>
        </authorList>
    </citation>
    <scope>NUCLEOTIDE SEQUENCE</scope>
</reference>
<dbReference type="InterPro" id="IPR014094">
    <property type="entry name" value="LpoB"/>
</dbReference>
<dbReference type="EMBL" id="UINC01018056">
    <property type="protein sequence ID" value="SVA75470.1"/>
    <property type="molecule type" value="Genomic_DNA"/>
</dbReference>
<feature type="domain" description="DUF5683" evidence="1">
    <location>
        <begin position="291"/>
        <end position="398"/>
    </location>
</feature>
<feature type="non-terminal residue" evidence="2">
    <location>
        <position position="1"/>
    </location>
</feature>
<name>A0A381YEZ8_9ZZZZ</name>
<dbReference type="Pfam" id="PF18935">
    <property type="entry name" value="DUF5683"/>
    <property type="match status" value="1"/>
</dbReference>
<dbReference type="Pfam" id="PF13036">
    <property type="entry name" value="LpoB"/>
    <property type="match status" value="2"/>
</dbReference>
<accession>A0A381YEZ8</accession>
<organism evidence="2">
    <name type="scientific">marine metagenome</name>
    <dbReference type="NCBI Taxonomy" id="408172"/>
    <lineage>
        <taxon>unclassified sequences</taxon>
        <taxon>metagenomes</taxon>
        <taxon>ecological metagenomes</taxon>
    </lineage>
</organism>